<dbReference type="Proteomes" id="UP000886803">
    <property type="component" value="Unassembled WGS sequence"/>
</dbReference>
<dbReference type="Gene3D" id="1.20.58.110">
    <property type="entry name" value="Ribosomal protein S20"/>
    <property type="match status" value="1"/>
</dbReference>
<gene>
    <name evidence="7 8" type="primary">rpsT</name>
    <name evidence="8" type="ORF">H9945_04990</name>
</gene>
<proteinExistence type="inferred from homology"/>
<dbReference type="GO" id="GO:0070181">
    <property type="term" value="F:small ribosomal subunit rRNA binding"/>
    <property type="evidence" value="ECO:0007669"/>
    <property type="project" value="TreeGrafter"/>
</dbReference>
<evidence type="ECO:0000256" key="5">
    <source>
        <dbReference type="ARBA" id="ARBA00023274"/>
    </source>
</evidence>
<keyword evidence="4 7" id="KW-0689">Ribosomal protein</keyword>
<comment type="function">
    <text evidence="7">Binds directly to 16S ribosomal RNA.</text>
</comment>
<reference evidence="8" key="2">
    <citation type="submission" date="2021-04" db="EMBL/GenBank/DDBJ databases">
        <authorList>
            <person name="Gilroy R."/>
        </authorList>
    </citation>
    <scope>NUCLEOTIDE SEQUENCE</scope>
    <source>
        <strain evidence="8">ChiBcec8-13705</strain>
    </source>
</reference>
<organism evidence="8 9">
    <name type="scientific">Candidatus Gemmiger avicola</name>
    <dbReference type="NCBI Taxonomy" id="2838605"/>
    <lineage>
        <taxon>Bacteria</taxon>
        <taxon>Bacillati</taxon>
        <taxon>Bacillota</taxon>
        <taxon>Clostridia</taxon>
        <taxon>Eubacteriales</taxon>
        <taxon>Gemmiger</taxon>
    </lineage>
</organism>
<keyword evidence="2 7" id="KW-0699">rRNA-binding</keyword>
<dbReference type="PANTHER" id="PTHR33398">
    <property type="entry name" value="30S RIBOSOMAL PROTEIN S20"/>
    <property type="match status" value="1"/>
</dbReference>
<dbReference type="Pfam" id="PF01649">
    <property type="entry name" value="Ribosomal_S20p"/>
    <property type="match status" value="1"/>
</dbReference>
<dbReference type="PANTHER" id="PTHR33398:SF1">
    <property type="entry name" value="SMALL RIBOSOMAL SUBUNIT PROTEIN BS20C"/>
    <property type="match status" value="1"/>
</dbReference>
<reference evidence="8" key="1">
    <citation type="journal article" date="2021" name="PeerJ">
        <title>Extensive microbial diversity within the chicken gut microbiome revealed by metagenomics and culture.</title>
        <authorList>
            <person name="Gilroy R."/>
            <person name="Ravi A."/>
            <person name="Getino M."/>
            <person name="Pursley I."/>
            <person name="Horton D.L."/>
            <person name="Alikhan N.F."/>
            <person name="Baker D."/>
            <person name="Gharbi K."/>
            <person name="Hall N."/>
            <person name="Watson M."/>
            <person name="Adriaenssens E.M."/>
            <person name="Foster-Nyarko E."/>
            <person name="Jarju S."/>
            <person name="Secka A."/>
            <person name="Antonio M."/>
            <person name="Oren A."/>
            <person name="Chaudhuri R.R."/>
            <person name="La Ragione R."/>
            <person name="Hildebrand F."/>
            <person name="Pallen M.J."/>
        </authorList>
    </citation>
    <scope>NUCLEOTIDE SEQUENCE</scope>
    <source>
        <strain evidence="8">ChiBcec8-13705</strain>
    </source>
</reference>
<evidence type="ECO:0000256" key="2">
    <source>
        <dbReference type="ARBA" id="ARBA00022730"/>
    </source>
</evidence>
<sequence length="89" mass="9494">MPNIKSQKDRVVQAKKEAMHNKAIKTSLKTVIKKADAAIDSNAADKDAAIRAAVSAIDSAKSKGVIHKNTAARKVARMAKRNNKVSAAQ</sequence>
<keyword evidence="5 7" id="KW-0687">Ribonucleoprotein</keyword>
<dbReference type="GO" id="GO:0015935">
    <property type="term" value="C:small ribosomal subunit"/>
    <property type="evidence" value="ECO:0007669"/>
    <property type="project" value="TreeGrafter"/>
</dbReference>
<dbReference type="EMBL" id="DWYG01000074">
    <property type="protein sequence ID" value="HJB41836.1"/>
    <property type="molecule type" value="Genomic_DNA"/>
</dbReference>
<dbReference type="GO" id="GO:0003735">
    <property type="term" value="F:structural constituent of ribosome"/>
    <property type="evidence" value="ECO:0007669"/>
    <property type="project" value="InterPro"/>
</dbReference>
<comment type="caution">
    <text evidence="8">The sequence shown here is derived from an EMBL/GenBank/DDBJ whole genome shotgun (WGS) entry which is preliminary data.</text>
</comment>
<evidence type="ECO:0000256" key="7">
    <source>
        <dbReference type="HAMAP-Rule" id="MF_00500"/>
    </source>
</evidence>
<dbReference type="GO" id="GO:0005829">
    <property type="term" value="C:cytosol"/>
    <property type="evidence" value="ECO:0007669"/>
    <property type="project" value="TreeGrafter"/>
</dbReference>
<dbReference type="AlphaFoldDB" id="A0A9D2M719"/>
<accession>A0A9D2M719</accession>
<dbReference type="NCBIfam" id="TIGR00029">
    <property type="entry name" value="S20"/>
    <property type="match status" value="1"/>
</dbReference>
<name>A0A9D2M719_9FIRM</name>
<protein>
    <recommendedName>
        <fullName evidence="6 7">Small ribosomal subunit protein bS20</fullName>
    </recommendedName>
</protein>
<evidence type="ECO:0000256" key="4">
    <source>
        <dbReference type="ARBA" id="ARBA00022980"/>
    </source>
</evidence>
<dbReference type="SUPFAM" id="SSF46992">
    <property type="entry name" value="Ribosomal protein S20"/>
    <property type="match status" value="1"/>
</dbReference>
<dbReference type="InterPro" id="IPR036510">
    <property type="entry name" value="Ribosomal_bS20_sf"/>
</dbReference>
<keyword evidence="3 7" id="KW-0694">RNA-binding</keyword>
<evidence type="ECO:0000256" key="6">
    <source>
        <dbReference type="ARBA" id="ARBA00035136"/>
    </source>
</evidence>
<evidence type="ECO:0000256" key="3">
    <source>
        <dbReference type="ARBA" id="ARBA00022884"/>
    </source>
</evidence>
<evidence type="ECO:0000313" key="8">
    <source>
        <dbReference type="EMBL" id="HJB41836.1"/>
    </source>
</evidence>
<evidence type="ECO:0000313" key="9">
    <source>
        <dbReference type="Proteomes" id="UP000886803"/>
    </source>
</evidence>
<dbReference type="GO" id="GO:0006412">
    <property type="term" value="P:translation"/>
    <property type="evidence" value="ECO:0007669"/>
    <property type="project" value="UniProtKB-UniRule"/>
</dbReference>
<evidence type="ECO:0000256" key="1">
    <source>
        <dbReference type="ARBA" id="ARBA00007634"/>
    </source>
</evidence>
<dbReference type="HAMAP" id="MF_00500">
    <property type="entry name" value="Ribosomal_bS20"/>
    <property type="match status" value="1"/>
</dbReference>
<comment type="similarity">
    <text evidence="1 7">Belongs to the bacterial ribosomal protein bS20 family.</text>
</comment>
<dbReference type="InterPro" id="IPR002583">
    <property type="entry name" value="Ribosomal_bS20"/>
</dbReference>